<evidence type="ECO:0000259" key="2">
    <source>
        <dbReference type="Pfam" id="PF06259"/>
    </source>
</evidence>
<dbReference type="AlphaFoldDB" id="A0A9W6PN38"/>
<feature type="domain" description="DUF1023" evidence="2">
    <location>
        <begin position="310"/>
        <end position="480"/>
    </location>
</feature>
<sequence length="546" mass="58494">MSGDFARLRRFDPAGLRETAKGWRKLAAAAEDASSQHRHRVNGPLRGHWQGKDADSAFFTMESTEQKLEVVRVEAESVALVLDTVADRMDQAKTNLSNALQRADEWHLPVADDGTVGLPPQAAPDRHDPDAREERQNQVQLRDQVQDRINAALAAAREASDQGAHALGRLSADILTQPRVFGAAGESAKDVQDVAKDLGLAAPYIPENKDPQQSAEWWKSLTPEQQQSYITLHPEEIGRLDGLPSTVRDQANRIVLEQQLDAMKAGDARGSGMTADEYNQRETNLRVLKEKLDQRDGADEQHQLLLLGLDPEGDGKAIVSTGNPDTATHTAVLVPGTGTTMKEMPGQIDRIDRLQNASAKELKGTDQTVAVVSWLGYDAPEVSGSVMTPGRAEDGAEDMRRFTDGLRAAEGDRRSHLTVIGHSYGTTAVGAAAAGGQGLQADDIVAIASPGMDTDSAANLHINPDHFWAGTAADDNISLVTGATLGPDPTLGAFGGQTLAIDTHGHSGYWDPDSQSLNNQGKIIAGLPPSTLDNRRDEPPAIVPGL</sequence>
<feature type="region of interest" description="Disordered" evidence="1">
    <location>
        <begin position="525"/>
        <end position="546"/>
    </location>
</feature>
<accession>A0A9W6PN38</accession>
<dbReference type="Pfam" id="PF06259">
    <property type="entry name" value="Abhydrolase_8"/>
    <property type="match status" value="1"/>
</dbReference>
<evidence type="ECO:0000256" key="1">
    <source>
        <dbReference type="SAM" id="MobiDB-lite"/>
    </source>
</evidence>
<dbReference type="Gene3D" id="1.10.287.1060">
    <property type="entry name" value="ESAT-6-like"/>
    <property type="match status" value="1"/>
</dbReference>
<protein>
    <recommendedName>
        <fullName evidence="2">DUF1023 domain-containing protein</fullName>
    </recommendedName>
</protein>
<name>A0A9W6PN38_9ACTN</name>
<feature type="region of interest" description="Disordered" evidence="1">
    <location>
        <begin position="110"/>
        <end position="142"/>
    </location>
</feature>
<gene>
    <name evidence="3" type="ORF">Kpho01_73250</name>
</gene>
<reference evidence="3" key="1">
    <citation type="submission" date="2023-02" db="EMBL/GenBank/DDBJ databases">
        <title>Kitasatospora phosalacinea NBRC 14362.</title>
        <authorList>
            <person name="Ichikawa N."/>
            <person name="Sato H."/>
            <person name="Tonouchi N."/>
        </authorList>
    </citation>
    <scope>NUCLEOTIDE SEQUENCE</scope>
    <source>
        <strain evidence="3">NBRC 14362</strain>
    </source>
</reference>
<dbReference type="Gene3D" id="3.40.50.1820">
    <property type="entry name" value="alpha/beta hydrolase"/>
    <property type="match status" value="1"/>
</dbReference>
<dbReference type="InterPro" id="IPR029058">
    <property type="entry name" value="AB_hydrolase_fold"/>
</dbReference>
<comment type="caution">
    <text evidence="3">The sequence shown here is derived from an EMBL/GenBank/DDBJ whole genome shotgun (WGS) entry which is preliminary data.</text>
</comment>
<evidence type="ECO:0000313" key="3">
    <source>
        <dbReference type="EMBL" id="GLW59315.1"/>
    </source>
</evidence>
<feature type="compositionally biased region" description="Basic and acidic residues" evidence="1">
    <location>
        <begin position="124"/>
        <end position="136"/>
    </location>
</feature>
<dbReference type="InterPro" id="IPR010427">
    <property type="entry name" value="DUF1023"/>
</dbReference>
<organism evidence="3 4">
    <name type="scientific">Kitasatospora phosalacinea</name>
    <dbReference type="NCBI Taxonomy" id="2065"/>
    <lineage>
        <taxon>Bacteria</taxon>
        <taxon>Bacillati</taxon>
        <taxon>Actinomycetota</taxon>
        <taxon>Actinomycetes</taxon>
        <taxon>Kitasatosporales</taxon>
        <taxon>Streptomycetaceae</taxon>
        <taxon>Kitasatospora</taxon>
    </lineage>
</organism>
<dbReference type="RefSeq" id="WP_051778572.1">
    <property type="nucleotide sequence ID" value="NZ_BSRX01000075.1"/>
</dbReference>
<evidence type="ECO:0000313" key="4">
    <source>
        <dbReference type="Proteomes" id="UP001165143"/>
    </source>
</evidence>
<dbReference type="EMBL" id="BSRX01000075">
    <property type="protein sequence ID" value="GLW59315.1"/>
    <property type="molecule type" value="Genomic_DNA"/>
</dbReference>
<dbReference type="OrthoDB" id="5969911at2"/>
<dbReference type="Proteomes" id="UP001165143">
    <property type="component" value="Unassembled WGS sequence"/>
</dbReference>
<dbReference type="SUPFAM" id="SSF53474">
    <property type="entry name" value="alpha/beta-Hydrolases"/>
    <property type="match status" value="1"/>
</dbReference>
<proteinExistence type="predicted"/>